<dbReference type="Proteomes" id="UP001367508">
    <property type="component" value="Unassembled WGS sequence"/>
</dbReference>
<evidence type="ECO:0000313" key="1">
    <source>
        <dbReference type="EMBL" id="KAK7338152.1"/>
    </source>
</evidence>
<sequence length="111" mass="11979">MCPHVKCDACITIKKTGGEANRRDTKNANVCSYLAEMEFVEGSGSRPYDHAAMDFHISMHSYITSQSFKAQGIAKFDGSSARKIIVGAGLAGIPSGFESCGLAQLHSMLYR</sequence>
<organism evidence="1 2">
    <name type="scientific">Canavalia gladiata</name>
    <name type="common">Sword bean</name>
    <name type="synonym">Dolichos gladiatus</name>
    <dbReference type="NCBI Taxonomy" id="3824"/>
    <lineage>
        <taxon>Eukaryota</taxon>
        <taxon>Viridiplantae</taxon>
        <taxon>Streptophyta</taxon>
        <taxon>Embryophyta</taxon>
        <taxon>Tracheophyta</taxon>
        <taxon>Spermatophyta</taxon>
        <taxon>Magnoliopsida</taxon>
        <taxon>eudicotyledons</taxon>
        <taxon>Gunneridae</taxon>
        <taxon>Pentapetalae</taxon>
        <taxon>rosids</taxon>
        <taxon>fabids</taxon>
        <taxon>Fabales</taxon>
        <taxon>Fabaceae</taxon>
        <taxon>Papilionoideae</taxon>
        <taxon>50 kb inversion clade</taxon>
        <taxon>NPAAA clade</taxon>
        <taxon>indigoferoid/millettioid clade</taxon>
        <taxon>Phaseoleae</taxon>
        <taxon>Canavalia</taxon>
    </lineage>
</organism>
<evidence type="ECO:0000313" key="2">
    <source>
        <dbReference type="Proteomes" id="UP001367508"/>
    </source>
</evidence>
<accession>A0AAN9LQA3</accession>
<keyword evidence="2" id="KW-1185">Reference proteome</keyword>
<gene>
    <name evidence="1" type="ORF">VNO77_18752</name>
</gene>
<dbReference type="Gene3D" id="3.40.50.2000">
    <property type="entry name" value="Glycogen Phosphorylase B"/>
    <property type="match status" value="1"/>
</dbReference>
<comment type="caution">
    <text evidence="1">The sequence shown here is derived from an EMBL/GenBank/DDBJ whole genome shotgun (WGS) entry which is preliminary data.</text>
</comment>
<proteinExistence type="predicted"/>
<dbReference type="AlphaFoldDB" id="A0AAN9LQA3"/>
<dbReference type="EMBL" id="JAYMYQ010000004">
    <property type="protein sequence ID" value="KAK7338152.1"/>
    <property type="molecule type" value="Genomic_DNA"/>
</dbReference>
<protein>
    <submittedName>
        <fullName evidence="1">Uncharacterized protein</fullName>
    </submittedName>
</protein>
<name>A0AAN9LQA3_CANGL</name>
<reference evidence="1 2" key="1">
    <citation type="submission" date="2024-01" db="EMBL/GenBank/DDBJ databases">
        <title>The genomes of 5 underutilized Papilionoideae crops provide insights into root nodulation and disease resistanc.</title>
        <authorList>
            <person name="Jiang F."/>
        </authorList>
    </citation>
    <scope>NUCLEOTIDE SEQUENCE [LARGE SCALE GENOMIC DNA]</scope>
    <source>
        <strain evidence="1">LVBAO_FW01</strain>
        <tissue evidence="1">Leaves</tissue>
    </source>
</reference>